<dbReference type="Gramene" id="OMERI02G34500.1">
    <property type="protein sequence ID" value="OMERI02G34500.1"/>
    <property type="gene ID" value="OMERI02G34500"/>
</dbReference>
<reference evidence="1" key="2">
    <citation type="submission" date="2018-05" db="EMBL/GenBank/DDBJ databases">
        <title>OmerRS3 (Oryza meridionalis Reference Sequence Version 3).</title>
        <authorList>
            <person name="Zhang J."/>
            <person name="Kudrna D."/>
            <person name="Lee S."/>
            <person name="Talag J."/>
            <person name="Welchert J."/>
            <person name="Wing R.A."/>
        </authorList>
    </citation>
    <scope>NUCLEOTIDE SEQUENCE [LARGE SCALE GENOMIC DNA]</scope>
    <source>
        <strain evidence="1">cv. OR44</strain>
    </source>
</reference>
<protein>
    <submittedName>
        <fullName evidence="1">Uncharacterized protein</fullName>
    </submittedName>
</protein>
<name>A0A0E0CST9_9ORYZ</name>
<dbReference type="HOGENOM" id="CLU_1597091_0_0_1"/>
<sequence>MEIGTRPNCCLPNPSRYYLMFTCFAPIANYYGSKCIAKEAGLIFKLFRSRFDTTEIVELSNKARHSASNLMLCKDSEFATAATGAMLKTQAGNPAFPDYQKLAINQLLLRILSSPNRPIEYSMCDEIQEQAAKLFTKLEEEFACKANDSADAVSTPAGGISEKPIGA</sequence>
<dbReference type="EnsemblPlants" id="OMERI02G34500.1">
    <property type="protein sequence ID" value="OMERI02G34500.1"/>
    <property type="gene ID" value="OMERI02G34500"/>
</dbReference>
<proteinExistence type="predicted"/>
<dbReference type="Proteomes" id="UP000008021">
    <property type="component" value="Chromosome 2"/>
</dbReference>
<reference evidence="1" key="1">
    <citation type="submission" date="2015-04" db="UniProtKB">
        <authorList>
            <consortium name="EnsemblPlants"/>
        </authorList>
    </citation>
    <scope>IDENTIFICATION</scope>
</reference>
<accession>A0A0E0CST9</accession>
<keyword evidence="2" id="KW-1185">Reference proteome</keyword>
<evidence type="ECO:0000313" key="2">
    <source>
        <dbReference type="Proteomes" id="UP000008021"/>
    </source>
</evidence>
<evidence type="ECO:0000313" key="1">
    <source>
        <dbReference type="EnsemblPlants" id="OMERI02G34500.1"/>
    </source>
</evidence>
<organism evidence="1">
    <name type="scientific">Oryza meridionalis</name>
    <dbReference type="NCBI Taxonomy" id="40149"/>
    <lineage>
        <taxon>Eukaryota</taxon>
        <taxon>Viridiplantae</taxon>
        <taxon>Streptophyta</taxon>
        <taxon>Embryophyta</taxon>
        <taxon>Tracheophyta</taxon>
        <taxon>Spermatophyta</taxon>
        <taxon>Magnoliopsida</taxon>
        <taxon>Liliopsida</taxon>
        <taxon>Poales</taxon>
        <taxon>Poaceae</taxon>
        <taxon>BOP clade</taxon>
        <taxon>Oryzoideae</taxon>
        <taxon>Oryzeae</taxon>
        <taxon>Oryzinae</taxon>
        <taxon>Oryza</taxon>
    </lineage>
</organism>
<dbReference type="AlphaFoldDB" id="A0A0E0CST9"/>